<dbReference type="KEGG" id="mcos:GM418_10870"/>
<gene>
    <name evidence="2" type="ORF">GM418_10870</name>
</gene>
<protein>
    <submittedName>
        <fullName evidence="2">TIGR02594 family protein</fullName>
    </submittedName>
</protein>
<keyword evidence="1" id="KW-0472">Membrane</keyword>
<evidence type="ECO:0000256" key="1">
    <source>
        <dbReference type="SAM" id="Phobius"/>
    </source>
</evidence>
<dbReference type="Proteomes" id="UP000428260">
    <property type="component" value="Chromosome"/>
</dbReference>
<feature type="transmembrane region" description="Helical" evidence="1">
    <location>
        <begin position="20"/>
        <end position="38"/>
    </location>
</feature>
<organism evidence="2 3">
    <name type="scientific">Maribellus comscasis</name>
    <dbReference type="NCBI Taxonomy" id="2681766"/>
    <lineage>
        <taxon>Bacteria</taxon>
        <taxon>Pseudomonadati</taxon>
        <taxon>Bacteroidota</taxon>
        <taxon>Bacteroidia</taxon>
        <taxon>Marinilabiliales</taxon>
        <taxon>Prolixibacteraceae</taxon>
        <taxon>Maribellus</taxon>
    </lineage>
</organism>
<dbReference type="EMBL" id="CP046401">
    <property type="protein sequence ID" value="QGY44142.1"/>
    <property type="molecule type" value="Genomic_DNA"/>
</dbReference>
<keyword evidence="1" id="KW-1133">Transmembrane helix</keyword>
<evidence type="ECO:0000313" key="3">
    <source>
        <dbReference type="Proteomes" id="UP000428260"/>
    </source>
</evidence>
<name>A0A6I6JVF3_9BACT</name>
<sequence>MTQEEFDLEKLKIKRNRERFWVGTVAIGIVSLILNHSIQNSKIEFERVRQENEHLSQFVNYAIDKDLEVRRDIAEYFAKMSYSNESRNRWIVYKESIEALVNTKYLLYNDIDSIETGRDLLYKQLSEAKFSLLNNPDDEELKYRITELTGMINGKQSEIVKKSAQLQRIETTPRSSLEYSKPSWFIAAEDEMQKNIVEIPGKEDNPEILKYAKESNIKGITNDEIPWNSTFLNWCFYHVGINGSGKANNRSWLDWGMELEEPRIGCVVVLWAEDVSSWKGQAGLYTGEDSENVFLLGGNHDNTIKIKAYPKERILSYRWPL</sequence>
<evidence type="ECO:0000313" key="2">
    <source>
        <dbReference type="EMBL" id="QGY44142.1"/>
    </source>
</evidence>
<keyword evidence="1" id="KW-0812">Transmembrane</keyword>
<dbReference type="RefSeq" id="WP_158865954.1">
    <property type="nucleotide sequence ID" value="NZ_CP046401.1"/>
</dbReference>
<reference evidence="2 3" key="1">
    <citation type="submission" date="2019-11" db="EMBL/GenBank/DDBJ databases">
        <authorList>
            <person name="Zheng R.K."/>
            <person name="Sun C.M."/>
        </authorList>
    </citation>
    <scope>NUCLEOTIDE SEQUENCE [LARGE SCALE GENOMIC DNA]</scope>
    <source>
        <strain evidence="2 3">WC007</strain>
    </source>
</reference>
<keyword evidence="3" id="KW-1185">Reference proteome</keyword>
<proteinExistence type="predicted"/>
<accession>A0A6I6JVF3</accession>
<dbReference type="InterPro" id="IPR013423">
    <property type="entry name" value="CHP02594"/>
</dbReference>
<dbReference type="NCBIfam" id="TIGR02594">
    <property type="entry name" value="TIGR02594 family protein"/>
    <property type="match status" value="1"/>
</dbReference>
<dbReference type="AlphaFoldDB" id="A0A6I6JVF3"/>